<accession>A0A918J879</accession>
<feature type="DNA-binding region" description="H-T-H motif" evidence="2">
    <location>
        <begin position="28"/>
        <end position="47"/>
    </location>
</feature>
<feature type="domain" description="HTH tetR-type" evidence="3">
    <location>
        <begin position="5"/>
        <end position="65"/>
    </location>
</feature>
<dbReference type="PANTHER" id="PTHR30055:SF231">
    <property type="entry name" value="TRANSCRIPTIONAL REGULATORY PROTEIN (PROBABLY DEOR-FAMILY)-RELATED"/>
    <property type="match status" value="1"/>
</dbReference>
<dbReference type="InterPro" id="IPR009057">
    <property type="entry name" value="Homeodomain-like_sf"/>
</dbReference>
<evidence type="ECO:0000313" key="4">
    <source>
        <dbReference type="EMBL" id="GGW56022.1"/>
    </source>
</evidence>
<name>A0A918J879_9ACTN</name>
<dbReference type="PANTHER" id="PTHR30055">
    <property type="entry name" value="HTH-TYPE TRANSCRIPTIONAL REGULATOR RUTR"/>
    <property type="match status" value="1"/>
</dbReference>
<reference evidence="4" key="2">
    <citation type="submission" date="2020-09" db="EMBL/GenBank/DDBJ databases">
        <authorList>
            <person name="Sun Q."/>
            <person name="Ohkuma M."/>
        </authorList>
    </citation>
    <scope>NUCLEOTIDE SEQUENCE</scope>
    <source>
        <strain evidence="4">JCM 4490</strain>
    </source>
</reference>
<dbReference type="InterPro" id="IPR041583">
    <property type="entry name" value="TetR_C_31"/>
</dbReference>
<dbReference type="Pfam" id="PF00440">
    <property type="entry name" value="TetR_N"/>
    <property type="match status" value="1"/>
</dbReference>
<organism evidence="4 5">
    <name type="scientific">Streptomyces lucensis JCM 4490</name>
    <dbReference type="NCBI Taxonomy" id="1306176"/>
    <lineage>
        <taxon>Bacteria</taxon>
        <taxon>Bacillati</taxon>
        <taxon>Actinomycetota</taxon>
        <taxon>Actinomycetes</taxon>
        <taxon>Kitasatosporales</taxon>
        <taxon>Streptomycetaceae</taxon>
        <taxon>Streptomyces</taxon>
    </lineage>
</organism>
<comment type="caution">
    <text evidence="4">The sequence shown here is derived from an EMBL/GenBank/DDBJ whole genome shotgun (WGS) entry which is preliminary data.</text>
</comment>
<evidence type="ECO:0000256" key="2">
    <source>
        <dbReference type="PROSITE-ProRule" id="PRU00335"/>
    </source>
</evidence>
<dbReference type="InterPro" id="IPR050109">
    <property type="entry name" value="HTH-type_TetR-like_transc_reg"/>
</dbReference>
<evidence type="ECO:0000313" key="5">
    <source>
        <dbReference type="Proteomes" id="UP000620224"/>
    </source>
</evidence>
<evidence type="ECO:0000256" key="1">
    <source>
        <dbReference type="ARBA" id="ARBA00023125"/>
    </source>
</evidence>
<dbReference type="PROSITE" id="PS50977">
    <property type="entry name" value="HTH_TETR_2"/>
    <property type="match status" value="1"/>
</dbReference>
<sequence length="189" mass="21130">MRHNPARRTALLDGAIEVLAREGSRGLTLRAVDKEAGVPVGTATNYFANRGEMLAQVMQRILERLTPDPAELEEAMKAGTPRDVTVTLLRQLLERTRRERGSHLALLEMRLEATRRPELNTELTRFFEIQLEGNIAYHLDAGLPGGREGVVVLYLATLGLIIDDLTVPALLTPHDPERLIETMVDRLLH</sequence>
<dbReference type="SUPFAM" id="SSF46689">
    <property type="entry name" value="Homeodomain-like"/>
    <property type="match status" value="1"/>
</dbReference>
<dbReference type="Proteomes" id="UP000620224">
    <property type="component" value="Unassembled WGS sequence"/>
</dbReference>
<dbReference type="InterPro" id="IPR001647">
    <property type="entry name" value="HTH_TetR"/>
</dbReference>
<protein>
    <submittedName>
        <fullName evidence="4">TetR family transcriptional regulator</fullName>
    </submittedName>
</protein>
<dbReference type="GO" id="GO:0000976">
    <property type="term" value="F:transcription cis-regulatory region binding"/>
    <property type="evidence" value="ECO:0007669"/>
    <property type="project" value="TreeGrafter"/>
</dbReference>
<proteinExistence type="predicted"/>
<dbReference type="EMBL" id="BMUE01000007">
    <property type="protein sequence ID" value="GGW56022.1"/>
    <property type="molecule type" value="Genomic_DNA"/>
</dbReference>
<dbReference type="Pfam" id="PF17940">
    <property type="entry name" value="TetR_C_31"/>
    <property type="match status" value="1"/>
</dbReference>
<dbReference type="GO" id="GO:0003700">
    <property type="term" value="F:DNA-binding transcription factor activity"/>
    <property type="evidence" value="ECO:0007669"/>
    <property type="project" value="TreeGrafter"/>
</dbReference>
<dbReference type="Gene3D" id="1.10.357.10">
    <property type="entry name" value="Tetracycline Repressor, domain 2"/>
    <property type="match status" value="1"/>
</dbReference>
<gene>
    <name evidence="4" type="ORF">GCM10010503_36420</name>
</gene>
<dbReference type="RefSeq" id="WP_190016394.1">
    <property type="nucleotide sequence ID" value="NZ_BMUE01000007.1"/>
</dbReference>
<dbReference type="AlphaFoldDB" id="A0A918J879"/>
<reference evidence="4" key="1">
    <citation type="journal article" date="2014" name="Int. J. Syst. Evol. Microbiol.">
        <title>Complete genome sequence of Corynebacterium casei LMG S-19264T (=DSM 44701T), isolated from a smear-ripened cheese.</title>
        <authorList>
            <consortium name="US DOE Joint Genome Institute (JGI-PGF)"/>
            <person name="Walter F."/>
            <person name="Albersmeier A."/>
            <person name="Kalinowski J."/>
            <person name="Ruckert C."/>
        </authorList>
    </citation>
    <scope>NUCLEOTIDE SEQUENCE</scope>
    <source>
        <strain evidence="4">JCM 4490</strain>
    </source>
</reference>
<evidence type="ECO:0000259" key="3">
    <source>
        <dbReference type="PROSITE" id="PS50977"/>
    </source>
</evidence>
<keyword evidence="1 2" id="KW-0238">DNA-binding</keyword>
<keyword evidence="5" id="KW-1185">Reference proteome</keyword>